<dbReference type="PANTHER" id="PTHR21501:SF3">
    <property type="entry name" value="PROTEIN FAM161A"/>
    <property type="match status" value="1"/>
</dbReference>
<evidence type="ECO:0000256" key="1">
    <source>
        <dbReference type="ARBA" id="ARBA00023054"/>
    </source>
</evidence>
<evidence type="ECO:0000313" key="3">
    <source>
        <dbReference type="Proteomes" id="UP000005207"/>
    </source>
</evidence>
<dbReference type="InParanoid" id="A0A669DDX8"/>
<organism evidence="2 3">
    <name type="scientific">Oreochromis niloticus</name>
    <name type="common">Nile tilapia</name>
    <name type="synonym">Tilapia nilotica</name>
    <dbReference type="NCBI Taxonomy" id="8128"/>
    <lineage>
        <taxon>Eukaryota</taxon>
        <taxon>Metazoa</taxon>
        <taxon>Chordata</taxon>
        <taxon>Craniata</taxon>
        <taxon>Vertebrata</taxon>
        <taxon>Euteleostomi</taxon>
        <taxon>Actinopterygii</taxon>
        <taxon>Neopterygii</taxon>
        <taxon>Teleostei</taxon>
        <taxon>Neoteleostei</taxon>
        <taxon>Acanthomorphata</taxon>
        <taxon>Ovalentaria</taxon>
        <taxon>Cichlomorphae</taxon>
        <taxon>Cichliformes</taxon>
        <taxon>Cichlidae</taxon>
        <taxon>African cichlids</taxon>
        <taxon>Pseudocrenilabrinae</taxon>
        <taxon>Oreochromini</taxon>
        <taxon>Oreochromis</taxon>
    </lineage>
</organism>
<dbReference type="AlphaFoldDB" id="A0A669DDX8"/>
<dbReference type="GO" id="GO:0005929">
    <property type="term" value="C:cilium"/>
    <property type="evidence" value="ECO:0007669"/>
    <property type="project" value="TreeGrafter"/>
</dbReference>
<reference evidence="2" key="3">
    <citation type="submission" date="2025-09" db="UniProtKB">
        <authorList>
            <consortium name="Ensembl"/>
        </authorList>
    </citation>
    <scope>IDENTIFICATION</scope>
</reference>
<dbReference type="Proteomes" id="UP000005207">
    <property type="component" value="Linkage group LG6"/>
</dbReference>
<reference evidence="2" key="2">
    <citation type="submission" date="2025-08" db="UniProtKB">
        <authorList>
            <consortium name="Ensembl"/>
        </authorList>
    </citation>
    <scope>IDENTIFICATION</scope>
</reference>
<proteinExistence type="predicted"/>
<dbReference type="InterPro" id="IPR051655">
    <property type="entry name" value="FAM161"/>
</dbReference>
<dbReference type="OMA" id="GHIDNRE"/>
<dbReference type="Ensembl" id="ENSONIT00000078847.1">
    <property type="protein sequence ID" value="ENSONIP00000057798.1"/>
    <property type="gene ID" value="ENSONIG00000029539.1"/>
</dbReference>
<sequence>MANAHRKNVLVTSCLKTPVDPHTKAPLASYERERVLPCTVTGHVDNRDYEKEMEYEDSGSDYCDEDCTGKGGPFLINNYRAAGDRLDLSQIFFSNEEYYSKLEELKKAHLHTMAELESMYRQKLQLNSMEPLDMTVMDGSHRWVDFVQYYVRN</sequence>
<dbReference type="GO" id="GO:0005856">
    <property type="term" value="C:cytoskeleton"/>
    <property type="evidence" value="ECO:0007669"/>
    <property type="project" value="UniProtKB-ARBA"/>
</dbReference>
<dbReference type="GO" id="GO:0044782">
    <property type="term" value="P:cilium organization"/>
    <property type="evidence" value="ECO:0007669"/>
    <property type="project" value="TreeGrafter"/>
</dbReference>
<dbReference type="GeneTree" id="ENSGT00940000157824"/>
<name>A0A669DDX8_ORENI</name>
<protein>
    <submittedName>
        <fullName evidence="2">Uncharacterized protein</fullName>
    </submittedName>
</protein>
<accession>A0A669DDX8</accession>
<keyword evidence="3" id="KW-1185">Reference proteome</keyword>
<evidence type="ECO:0000313" key="2">
    <source>
        <dbReference type="Ensembl" id="ENSONIP00000057798.1"/>
    </source>
</evidence>
<dbReference type="PANTHER" id="PTHR21501">
    <property type="entry name" value="PROTEIN FAM-161"/>
    <property type="match status" value="1"/>
</dbReference>
<reference evidence="3" key="1">
    <citation type="submission" date="2012-01" db="EMBL/GenBank/DDBJ databases">
        <title>The Genome Sequence of Oreochromis niloticus (Nile Tilapia).</title>
        <authorList>
            <consortium name="Broad Institute Genome Assembly Team"/>
            <consortium name="Broad Institute Sequencing Platform"/>
            <person name="Di Palma F."/>
            <person name="Johnson J."/>
            <person name="Lander E.S."/>
            <person name="Lindblad-Toh K."/>
        </authorList>
    </citation>
    <scope>NUCLEOTIDE SEQUENCE [LARGE SCALE GENOMIC DNA]</scope>
</reference>
<keyword evidence="1" id="KW-0175">Coiled coil</keyword>